<protein>
    <submittedName>
        <fullName evidence="5">4'-phosphopantetheinyl transferase superfamily protein</fullName>
    </submittedName>
</protein>
<evidence type="ECO:0000313" key="6">
    <source>
        <dbReference type="Proteomes" id="UP000675554"/>
    </source>
</evidence>
<feature type="domain" description="Carrier" evidence="3">
    <location>
        <begin position="268"/>
        <end position="333"/>
    </location>
</feature>
<evidence type="ECO:0000259" key="3">
    <source>
        <dbReference type="Pfam" id="PF00550"/>
    </source>
</evidence>
<dbReference type="InterPro" id="IPR009081">
    <property type="entry name" value="PP-bd_ACP"/>
</dbReference>
<organism evidence="5 6">
    <name type="scientific">Streptomyces daliensis</name>
    <dbReference type="NCBI Taxonomy" id="299421"/>
    <lineage>
        <taxon>Bacteria</taxon>
        <taxon>Bacillati</taxon>
        <taxon>Actinomycetota</taxon>
        <taxon>Actinomycetes</taxon>
        <taxon>Kitasatosporales</taxon>
        <taxon>Streptomycetaceae</taxon>
        <taxon>Streptomyces</taxon>
    </lineage>
</organism>
<dbReference type="InterPro" id="IPR036736">
    <property type="entry name" value="ACP-like_sf"/>
</dbReference>
<dbReference type="Proteomes" id="UP000675554">
    <property type="component" value="Unassembled WGS sequence"/>
</dbReference>
<feature type="region of interest" description="Disordered" evidence="2">
    <location>
        <begin position="234"/>
        <end position="263"/>
    </location>
</feature>
<evidence type="ECO:0000313" key="5">
    <source>
        <dbReference type="EMBL" id="MBR7671517.1"/>
    </source>
</evidence>
<dbReference type="InterPro" id="IPR037143">
    <property type="entry name" value="4-PPantetheinyl_Trfase_dom_sf"/>
</dbReference>
<dbReference type="EMBL" id="JAGSMN010000004">
    <property type="protein sequence ID" value="MBR7671517.1"/>
    <property type="molecule type" value="Genomic_DNA"/>
</dbReference>
<evidence type="ECO:0000256" key="2">
    <source>
        <dbReference type="SAM" id="MobiDB-lite"/>
    </source>
</evidence>
<reference evidence="5" key="1">
    <citation type="submission" date="2021-04" db="EMBL/GenBank/DDBJ databases">
        <title>Sequencing of actinobacteria type strains.</title>
        <authorList>
            <person name="Nguyen G.-S."/>
            <person name="Wentzel A."/>
        </authorList>
    </citation>
    <scope>NUCLEOTIDE SEQUENCE</scope>
    <source>
        <strain evidence="5">DSM 42095</strain>
    </source>
</reference>
<gene>
    <name evidence="5" type="ORF">KDA82_00380</name>
</gene>
<keyword evidence="6" id="KW-1185">Reference proteome</keyword>
<name>A0A8T4IP57_9ACTN</name>
<evidence type="ECO:0000256" key="1">
    <source>
        <dbReference type="ARBA" id="ARBA00022679"/>
    </source>
</evidence>
<sequence>MSAVTGRAEGPVAGRPSGRDARVLTVLTRARLPERTLTRRERATVRALSGEERQRQWLISRFALRLLLGMLGEPADTAGYAFPHPWLSLSHTRGAAAAAAAAYAGPALAGVGVDVGVDAEAGADAVRARTVRPDAGRFFLGDRERDWLAGLPETERADELARLWTVKEALLKADPANARTTLADYLPANAAARQGRAGRSGGEAEGEGGAVFGYATGHCGDTWLTVAAAFHRRSGSGSGAGSGDDEGGVPEPSAPAPSPPPPSVTFDEVAARVGATLSLPVERLTPATTLRELAAESFLLVEMAVDLEEEGDDVRAHARLREVTTLGDLARLLGRP</sequence>
<dbReference type="GO" id="GO:0000287">
    <property type="term" value="F:magnesium ion binding"/>
    <property type="evidence" value="ECO:0007669"/>
    <property type="project" value="InterPro"/>
</dbReference>
<dbReference type="Gene3D" id="3.90.470.20">
    <property type="entry name" value="4'-phosphopantetheinyl transferase domain"/>
    <property type="match status" value="1"/>
</dbReference>
<dbReference type="InterPro" id="IPR008278">
    <property type="entry name" value="4-PPantetheinyl_Trfase_dom"/>
</dbReference>
<dbReference type="AlphaFoldDB" id="A0A8T4IP57"/>
<comment type="caution">
    <text evidence="5">The sequence shown here is derived from an EMBL/GenBank/DDBJ whole genome shotgun (WGS) entry which is preliminary data.</text>
</comment>
<feature type="domain" description="4'-phosphopantetheinyl transferase" evidence="4">
    <location>
        <begin position="115"/>
        <end position="178"/>
    </location>
</feature>
<dbReference type="SUPFAM" id="SSF47336">
    <property type="entry name" value="ACP-like"/>
    <property type="match status" value="1"/>
</dbReference>
<evidence type="ECO:0000259" key="4">
    <source>
        <dbReference type="Pfam" id="PF01648"/>
    </source>
</evidence>
<dbReference type="GO" id="GO:0008897">
    <property type="term" value="F:holo-[acyl-carrier-protein] synthase activity"/>
    <property type="evidence" value="ECO:0007669"/>
    <property type="project" value="InterPro"/>
</dbReference>
<feature type="compositionally biased region" description="Pro residues" evidence="2">
    <location>
        <begin position="252"/>
        <end position="263"/>
    </location>
</feature>
<dbReference type="Pfam" id="PF01648">
    <property type="entry name" value="ACPS"/>
    <property type="match status" value="1"/>
</dbReference>
<keyword evidence="1 5" id="KW-0808">Transferase</keyword>
<dbReference type="Gene3D" id="1.10.1200.10">
    <property type="entry name" value="ACP-like"/>
    <property type="match status" value="1"/>
</dbReference>
<dbReference type="SUPFAM" id="SSF56214">
    <property type="entry name" value="4'-phosphopantetheinyl transferase"/>
    <property type="match status" value="2"/>
</dbReference>
<dbReference type="Pfam" id="PF00550">
    <property type="entry name" value="PP-binding"/>
    <property type="match status" value="1"/>
</dbReference>
<proteinExistence type="predicted"/>
<accession>A0A8T4IP57</accession>